<protein>
    <submittedName>
        <fullName evidence="1">Major tail protein</fullName>
    </submittedName>
</protein>
<sequence length="190" mass="20613">MAKMATKLPENVFEHIQMNAGILLSEFDPQTWTVSIANILGATSGGINFTDTPSFVDYGEDIDNCPKNTKELKQIESREIKASGTYVSMTPEQAKSLAAGADLDTSKLKITPRDDLQDSDFADIWFVGDYGNGGAIAIHLQNSLSTTGFALQTGDKVKGTFAFEYTAHYTLTSPDTVPYEVHFKKGTGDA</sequence>
<accession>A0A8S5LRJ2</accession>
<proteinExistence type="predicted"/>
<dbReference type="EMBL" id="BK015901">
    <property type="protein sequence ID" value="DAD72566.1"/>
    <property type="molecule type" value="Genomic_DNA"/>
</dbReference>
<name>A0A8S5LRJ2_9CAUD</name>
<organism evidence="1">
    <name type="scientific">Myoviridae sp. ctmii12</name>
    <dbReference type="NCBI Taxonomy" id="2827614"/>
    <lineage>
        <taxon>Viruses</taxon>
        <taxon>Duplodnaviria</taxon>
        <taxon>Heunggongvirae</taxon>
        <taxon>Uroviricota</taxon>
        <taxon>Caudoviricetes</taxon>
    </lineage>
</organism>
<evidence type="ECO:0000313" key="1">
    <source>
        <dbReference type="EMBL" id="DAD72566.1"/>
    </source>
</evidence>
<reference evidence="1" key="1">
    <citation type="journal article" date="2021" name="Proc. Natl. Acad. Sci. U.S.A.">
        <title>A Catalog of Tens of Thousands of Viruses from Human Metagenomes Reveals Hidden Associations with Chronic Diseases.</title>
        <authorList>
            <person name="Tisza M.J."/>
            <person name="Buck C.B."/>
        </authorList>
    </citation>
    <scope>NUCLEOTIDE SEQUENCE</scope>
    <source>
        <strain evidence="1">Ctmii12</strain>
    </source>
</reference>